<feature type="domain" description="Pyrroline-5-carboxylate reductase dimerisation" evidence="15">
    <location>
        <begin position="164"/>
        <end position="268"/>
    </location>
</feature>
<evidence type="ECO:0000259" key="15">
    <source>
        <dbReference type="Pfam" id="PF14748"/>
    </source>
</evidence>
<dbReference type="Pfam" id="PF14748">
    <property type="entry name" value="P5CR_dimer"/>
    <property type="match status" value="1"/>
</dbReference>
<dbReference type="Gene3D" id="3.40.50.720">
    <property type="entry name" value="NAD(P)-binding Rossmann-like Domain"/>
    <property type="match status" value="1"/>
</dbReference>
<evidence type="ECO:0000256" key="1">
    <source>
        <dbReference type="ARBA" id="ARBA00005205"/>
    </source>
</evidence>
<feature type="domain" description="Pyrroline-5-carboxylate reductase catalytic N-terminal" evidence="14">
    <location>
        <begin position="5"/>
        <end position="100"/>
    </location>
</feature>
<dbReference type="AlphaFoldDB" id="A0A7W3TKJ5"/>
<dbReference type="PANTHER" id="PTHR11645:SF0">
    <property type="entry name" value="PYRROLINE-5-CARBOXYLATE REDUCTASE 3"/>
    <property type="match status" value="1"/>
</dbReference>
<keyword evidence="17" id="KW-1185">Reference proteome</keyword>
<dbReference type="UniPathway" id="UPA00098">
    <property type="reaction ID" value="UER00361"/>
</dbReference>
<dbReference type="Pfam" id="PF03807">
    <property type="entry name" value="F420_oxidored"/>
    <property type="match status" value="1"/>
</dbReference>
<dbReference type="InterPro" id="IPR053790">
    <property type="entry name" value="P5CR-like_CS"/>
</dbReference>
<dbReference type="EMBL" id="JACHTF010000005">
    <property type="protein sequence ID" value="MBB1060050.1"/>
    <property type="molecule type" value="Genomic_DNA"/>
</dbReference>
<dbReference type="HAMAP" id="MF_01925">
    <property type="entry name" value="P5C_reductase"/>
    <property type="match status" value="1"/>
</dbReference>
<dbReference type="InterPro" id="IPR028939">
    <property type="entry name" value="P5C_Rdtase_cat_N"/>
</dbReference>
<dbReference type="GO" id="GO:0005737">
    <property type="term" value="C:cytoplasm"/>
    <property type="evidence" value="ECO:0007669"/>
    <property type="project" value="UniProtKB-SubCell"/>
</dbReference>
<protein>
    <recommendedName>
        <fullName evidence="10 11">Pyrroline-5-carboxylate reductase</fullName>
        <shortName evidence="10">P5C reductase</shortName>
        <shortName evidence="10">P5CR</shortName>
        <ecNumber evidence="10 11">1.5.1.2</ecNumber>
    </recommendedName>
    <alternativeName>
        <fullName evidence="10">PCA reductase</fullName>
    </alternativeName>
</protein>
<evidence type="ECO:0000256" key="6">
    <source>
        <dbReference type="ARBA" id="ARBA00022857"/>
    </source>
</evidence>
<dbReference type="Proteomes" id="UP000523196">
    <property type="component" value="Unassembled WGS sequence"/>
</dbReference>
<evidence type="ECO:0000256" key="4">
    <source>
        <dbReference type="ARBA" id="ARBA00022605"/>
    </source>
</evidence>
<comment type="catalytic activity">
    <reaction evidence="8 10">
        <text>L-proline + NAD(+) = (S)-1-pyrroline-5-carboxylate + NADH + 2 H(+)</text>
        <dbReference type="Rhea" id="RHEA:14105"/>
        <dbReference type="ChEBI" id="CHEBI:15378"/>
        <dbReference type="ChEBI" id="CHEBI:17388"/>
        <dbReference type="ChEBI" id="CHEBI:57540"/>
        <dbReference type="ChEBI" id="CHEBI:57945"/>
        <dbReference type="ChEBI" id="CHEBI:60039"/>
        <dbReference type="EC" id="1.5.1.2"/>
    </reaction>
</comment>
<keyword evidence="4 10" id="KW-0028">Amino-acid biosynthesis</keyword>
<gene>
    <name evidence="10" type="primary">proC</name>
    <name evidence="16" type="ORF">H4F98_05620</name>
</gene>
<comment type="caution">
    <text evidence="16">The sequence shown here is derived from an EMBL/GenBank/DDBJ whole genome shotgun (WGS) entry which is preliminary data.</text>
</comment>
<dbReference type="SUPFAM" id="SSF48179">
    <property type="entry name" value="6-phosphogluconate dehydrogenase C-terminal domain-like"/>
    <property type="match status" value="1"/>
</dbReference>
<dbReference type="EC" id="1.5.1.2" evidence="10 11"/>
<evidence type="ECO:0000256" key="9">
    <source>
        <dbReference type="ARBA" id="ARBA00052690"/>
    </source>
</evidence>
<evidence type="ECO:0000256" key="11">
    <source>
        <dbReference type="NCBIfam" id="TIGR00112"/>
    </source>
</evidence>
<evidence type="ECO:0000256" key="13">
    <source>
        <dbReference type="RuleBase" id="RU003903"/>
    </source>
</evidence>
<evidence type="ECO:0000313" key="17">
    <source>
        <dbReference type="Proteomes" id="UP000523196"/>
    </source>
</evidence>
<reference evidence="16 17" key="1">
    <citation type="submission" date="2020-08" db="EMBL/GenBank/DDBJ databases">
        <authorList>
            <person name="Xu S."/>
            <person name="Li A."/>
        </authorList>
    </citation>
    <scope>NUCLEOTIDE SEQUENCE [LARGE SCALE GENOMIC DNA]</scope>
    <source>
        <strain evidence="16 17">119BY6-57</strain>
    </source>
</reference>
<dbReference type="GO" id="GO:0004735">
    <property type="term" value="F:pyrroline-5-carboxylate reductase activity"/>
    <property type="evidence" value="ECO:0007669"/>
    <property type="project" value="UniProtKB-UniRule"/>
</dbReference>
<proteinExistence type="inferred from homology"/>
<organism evidence="16 17">
    <name type="scientific">Marilutibacter spongiae</name>
    <dbReference type="NCBI Taxonomy" id="2025720"/>
    <lineage>
        <taxon>Bacteria</taxon>
        <taxon>Pseudomonadati</taxon>
        <taxon>Pseudomonadota</taxon>
        <taxon>Gammaproteobacteria</taxon>
        <taxon>Lysobacterales</taxon>
        <taxon>Lysobacteraceae</taxon>
        <taxon>Marilutibacter</taxon>
    </lineage>
</organism>
<keyword evidence="6 10" id="KW-0521">NADP</keyword>
<evidence type="ECO:0000256" key="12">
    <source>
        <dbReference type="PIRSR" id="PIRSR000193-1"/>
    </source>
</evidence>
<keyword evidence="7 10" id="KW-0560">Oxidoreductase</keyword>
<evidence type="ECO:0000256" key="3">
    <source>
        <dbReference type="ARBA" id="ARBA00022490"/>
    </source>
</evidence>
<comment type="function">
    <text evidence="10">Catalyzes the reduction of 1-pyrroline-5-carboxylate (PCA) to L-proline.</text>
</comment>
<comment type="pathway">
    <text evidence="1 10 13">Amino-acid biosynthesis; L-proline biosynthesis; L-proline from L-glutamate 5-semialdehyde: step 1/1.</text>
</comment>
<dbReference type="RefSeq" id="WP_182685721.1">
    <property type="nucleotide sequence ID" value="NZ_JACHTF010000005.1"/>
</dbReference>
<keyword evidence="5 10" id="KW-0641">Proline biosynthesis</keyword>
<evidence type="ECO:0000256" key="5">
    <source>
        <dbReference type="ARBA" id="ARBA00022650"/>
    </source>
</evidence>
<dbReference type="FunFam" id="1.10.3730.10:FF:000001">
    <property type="entry name" value="Pyrroline-5-carboxylate reductase"/>
    <property type="match status" value="1"/>
</dbReference>
<sequence>MTNPTIAFIGGGNMARSLIAGLIGQGTAPSRVRVAEPVESQRETLRRDYGVQAFATAAEATEGASVWMFAVKPQVMRSVCAELTGRARAEHPLAVSVAAGITSSQLDRWLGGDAAVVRTMPNTPALLGAGITGLYANARVSPAQRDTAQGVLATAGETVWIEDEAQMDAVTAVSGSGPAYIFLLAEAMQAAGEAQGLPAATARQLAAQTLLGASRMLTESGEPADVLRKRVTSPGGTTQAAIETFEAGGLRELVAKAVAAAARRGGELSAAND</sequence>
<dbReference type="PANTHER" id="PTHR11645">
    <property type="entry name" value="PYRROLINE-5-CARBOXYLATE REDUCTASE"/>
    <property type="match status" value="1"/>
</dbReference>
<dbReference type="Gene3D" id="1.10.3730.10">
    <property type="entry name" value="ProC C-terminal domain-like"/>
    <property type="match status" value="1"/>
</dbReference>
<dbReference type="SUPFAM" id="SSF51735">
    <property type="entry name" value="NAD(P)-binding Rossmann-fold domains"/>
    <property type="match status" value="1"/>
</dbReference>
<dbReference type="GO" id="GO:0055129">
    <property type="term" value="P:L-proline biosynthetic process"/>
    <property type="evidence" value="ECO:0007669"/>
    <property type="project" value="UniProtKB-UniRule"/>
</dbReference>
<comment type="similarity">
    <text evidence="2 10 13">Belongs to the pyrroline-5-carboxylate reductase family.</text>
</comment>
<dbReference type="InterPro" id="IPR029036">
    <property type="entry name" value="P5CR_dimer"/>
</dbReference>
<evidence type="ECO:0000256" key="7">
    <source>
        <dbReference type="ARBA" id="ARBA00023002"/>
    </source>
</evidence>
<dbReference type="InterPro" id="IPR036291">
    <property type="entry name" value="NAD(P)-bd_dom_sf"/>
</dbReference>
<evidence type="ECO:0000256" key="2">
    <source>
        <dbReference type="ARBA" id="ARBA00005525"/>
    </source>
</evidence>
<evidence type="ECO:0000259" key="14">
    <source>
        <dbReference type="Pfam" id="PF03807"/>
    </source>
</evidence>
<feature type="binding site" evidence="12">
    <location>
        <begin position="9"/>
        <end position="14"/>
    </location>
    <ligand>
        <name>NADP(+)</name>
        <dbReference type="ChEBI" id="CHEBI:58349"/>
    </ligand>
</feature>
<feature type="binding site" evidence="12">
    <location>
        <begin position="70"/>
        <end position="73"/>
    </location>
    <ligand>
        <name>NADP(+)</name>
        <dbReference type="ChEBI" id="CHEBI:58349"/>
    </ligand>
</feature>
<accession>A0A7W3TKJ5</accession>
<comment type="catalytic activity">
    <reaction evidence="9 10 13">
        <text>L-proline + NADP(+) = (S)-1-pyrroline-5-carboxylate + NADPH + 2 H(+)</text>
        <dbReference type="Rhea" id="RHEA:14109"/>
        <dbReference type="ChEBI" id="CHEBI:15378"/>
        <dbReference type="ChEBI" id="CHEBI:17388"/>
        <dbReference type="ChEBI" id="CHEBI:57783"/>
        <dbReference type="ChEBI" id="CHEBI:58349"/>
        <dbReference type="ChEBI" id="CHEBI:60039"/>
        <dbReference type="EC" id="1.5.1.2"/>
    </reaction>
</comment>
<evidence type="ECO:0000256" key="8">
    <source>
        <dbReference type="ARBA" id="ARBA00050547"/>
    </source>
</evidence>
<dbReference type="PIRSF" id="PIRSF000193">
    <property type="entry name" value="Pyrrol-5-carb_rd"/>
    <property type="match status" value="1"/>
</dbReference>
<comment type="subcellular location">
    <subcellularLocation>
        <location evidence="10">Cytoplasm</location>
    </subcellularLocation>
</comment>
<dbReference type="FunFam" id="3.40.50.720:FF:000105">
    <property type="entry name" value="Pyrroline-5-carboxylate reductase"/>
    <property type="match status" value="1"/>
</dbReference>
<dbReference type="InterPro" id="IPR008927">
    <property type="entry name" value="6-PGluconate_DH-like_C_sf"/>
</dbReference>
<keyword evidence="3 10" id="KW-0963">Cytoplasm</keyword>
<dbReference type="PROSITE" id="PS00521">
    <property type="entry name" value="P5CR"/>
    <property type="match status" value="1"/>
</dbReference>
<evidence type="ECO:0000256" key="10">
    <source>
        <dbReference type="HAMAP-Rule" id="MF_01925"/>
    </source>
</evidence>
<dbReference type="NCBIfam" id="TIGR00112">
    <property type="entry name" value="proC"/>
    <property type="match status" value="1"/>
</dbReference>
<name>A0A7W3TKJ5_9GAMM</name>
<evidence type="ECO:0000313" key="16">
    <source>
        <dbReference type="EMBL" id="MBB1060050.1"/>
    </source>
</evidence>
<dbReference type="InterPro" id="IPR000304">
    <property type="entry name" value="Pyrroline-COOH_reductase"/>
</dbReference>